<dbReference type="Gene3D" id="3.30.70.270">
    <property type="match status" value="2"/>
</dbReference>
<dbReference type="Pfam" id="PF17921">
    <property type="entry name" value="Integrase_H2C2"/>
    <property type="match status" value="1"/>
</dbReference>
<feature type="compositionally biased region" description="Basic residues" evidence="4">
    <location>
        <begin position="586"/>
        <end position="595"/>
    </location>
</feature>
<dbReference type="FunFam" id="3.10.20.370:FF:000001">
    <property type="entry name" value="Retrovirus-related Pol polyprotein from transposon 17.6-like protein"/>
    <property type="match status" value="1"/>
</dbReference>
<evidence type="ECO:0000256" key="3">
    <source>
        <dbReference type="ARBA" id="ARBA00039658"/>
    </source>
</evidence>
<dbReference type="InterPro" id="IPR043502">
    <property type="entry name" value="DNA/RNA_pol_sf"/>
</dbReference>
<dbReference type="PROSITE" id="PS50994">
    <property type="entry name" value="INTEGRASE"/>
    <property type="match status" value="1"/>
</dbReference>
<dbReference type="Proteomes" id="UP000694621">
    <property type="component" value="Unplaced"/>
</dbReference>
<dbReference type="FunFam" id="3.30.420.10:FF:000032">
    <property type="entry name" value="Retrovirus-related Pol polyprotein from transposon 297-like Protein"/>
    <property type="match status" value="1"/>
</dbReference>
<feature type="compositionally biased region" description="Polar residues" evidence="4">
    <location>
        <begin position="1464"/>
        <end position="1480"/>
    </location>
</feature>
<dbReference type="PROSITE" id="PS50878">
    <property type="entry name" value="RT_POL"/>
    <property type="match status" value="1"/>
</dbReference>
<evidence type="ECO:0000256" key="4">
    <source>
        <dbReference type="SAM" id="MobiDB-lite"/>
    </source>
</evidence>
<dbReference type="InterPro" id="IPR043128">
    <property type="entry name" value="Rev_trsase/Diguanyl_cyclase"/>
</dbReference>
<dbReference type="SUPFAM" id="SSF53098">
    <property type="entry name" value="Ribonuclease H-like"/>
    <property type="match status" value="1"/>
</dbReference>
<dbReference type="InterPro" id="IPR041577">
    <property type="entry name" value="RT_RNaseH_2"/>
</dbReference>
<evidence type="ECO:0000256" key="2">
    <source>
        <dbReference type="ARBA" id="ARBA00012180"/>
    </source>
</evidence>
<dbReference type="GO" id="GO:0004523">
    <property type="term" value="F:RNA-DNA hybrid ribonuclease activity"/>
    <property type="evidence" value="ECO:0007669"/>
    <property type="project" value="UniProtKB-EC"/>
</dbReference>
<dbReference type="InterPro" id="IPR050951">
    <property type="entry name" value="Retrovirus_Pol_polyprotein"/>
</dbReference>
<dbReference type="InterPro" id="IPR041588">
    <property type="entry name" value="Integrase_H2C2"/>
</dbReference>
<dbReference type="InterPro" id="IPR000477">
    <property type="entry name" value="RT_dom"/>
</dbReference>
<evidence type="ECO:0000256" key="1">
    <source>
        <dbReference type="ARBA" id="ARBA00010879"/>
    </source>
</evidence>
<feature type="region of interest" description="Disordered" evidence="4">
    <location>
        <begin position="1464"/>
        <end position="1491"/>
    </location>
</feature>
<accession>A0A8B9J738</accession>
<organism evidence="7 8">
    <name type="scientific">Astyanax mexicanus</name>
    <name type="common">Blind cave fish</name>
    <name type="synonym">Astyanax fasciatus mexicanus</name>
    <dbReference type="NCBI Taxonomy" id="7994"/>
    <lineage>
        <taxon>Eukaryota</taxon>
        <taxon>Metazoa</taxon>
        <taxon>Chordata</taxon>
        <taxon>Craniata</taxon>
        <taxon>Vertebrata</taxon>
        <taxon>Euteleostomi</taxon>
        <taxon>Actinopterygii</taxon>
        <taxon>Neopterygii</taxon>
        <taxon>Teleostei</taxon>
        <taxon>Ostariophysi</taxon>
        <taxon>Characiformes</taxon>
        <taxon>Characoidei</taxon>
        <taxon>Acestrorhamphidae</taxon>
        <taxon>Acestrorhamphinae</taxon>
        <taxon>Astyanax</taxon>
    </lineage>
</organism>
<evidence type="ECO:0000313" key="8">
    <source>
        <dbReference type="Proteomes" id="UP000694621"/>
    </source>
</evidence>
<dbReference type="Gene3D" id="3.10.10.10">
    <property type="entry name" value="HIV Type 1 Reverse Transcriptase, subunit A, domain 1"/>
    <property type="match status" value="1"/>
</dbReference>
<dbReference type="Pfam" id="PF00078">
    <property type="entry name" value="RVT_1"/>
    <property type="match status" value="1"/>
</dbReference>
<dbReference type="Pfam" id="PF17919">
    <property type="entry name" value="RT_RNaseH_2"/>
    <property type="match status" value="1"/>
</dbReference>
<evidence type="ECO:0000259" key="5">
    <source>
        <dbReference type="PROSITE" id="PS50878"/>
    </source>
</evidence>
<dbReference type="CDD" id="cd01647">
    <property type="entry name" value="RT_LTR"/>
    <property type="match status" value="1"/>
</dbReference>
<dbReference type="CDD" id="cd09274">
    <property type="entry name" value="RNase_HI_RT_Ty3"/>
    <property type="match status" value="1"/>
</dbReference>
<dbReference type="EC" id="3.1.26.4" evidence="2"/>
<dbReference type="PANTHER" id="PTHR37984:SF15">
    <property type="entry name" value="INTEGRASE CATALYTIC DOMAIN-CONTAINING PROTEIN"/>
    <property type="match status" value="1"/>
</dbReference>
<dbReference type="GO" id="GO:0003676">
    <property type="term" value="F:nucleic acid binding"/>
    <property type="evidence" value="ECO:0007669"/>
    <property type="project" value="InterPro"/>
</dbReference>
<feature type="domain" description="Integrase catalytic" evidence="6">
    <location>
        <begin position="1016"/>
        <end position="1174"/>
    </location>
</feature>
<reference evidence="7" key="1">
    <citation type="submission" date="2025-08" db="UniProtKB">
        <authorList>
            <consortium name="Ensembl"/>
        </authorList>
    </citation>
    <scope>IDENTIFICATION</scope>
</reference>
<sequence length="1535" mass="172222">MLDSGSMACTISEAAELKLKAAGVVDDHCKFTTDVVLVGCGGRQVKPTSAFNLIMEVYGFEMSVPTLVVPGQHDELILGTNVIKHILHQSKQCETFWKAVSTPTAGSSESEEFLSMLAGLTRWRGDTVPDKIGTVRCNSAVCLEPGREYLVWGKLPKSAKVSPGSAVIAEPTSSHSAPRGVMVARLVISLWGDRWVPLKLINTTGSPVTLRRNAKLADLFPCIAVEELEDANTSSPALVSCPQTVSDNAKDVSSVQEKLKSVGLNELDIASCDVSEECKQELADLIVQYEDVFSRNHLDCGEAKGFVHRIHLSDPRPFRLPFRRVPPSQYQQLRKVLSEMEEREIIRKSTSEYASPLVLVWKKNGDLRICTDFRWLNRRTLKDAHPLPHQADCLAALGGNSLFSTMDLTSGFYNMPLHEDDRKYTAFTTPMGLFEYSRLPQGLCNSPGSFMRMMSSIFGDQNFLSLLCYLDDLIVFGPDEKTALTRLSMIFSRLRVHNLKLAQKKCHFLRRSVKFLGHIVDETGVSTDPCKVESISKMCAADLMESDGLTPSQKRIRSFLGMVNYYQHFIPSYSATAKPLFDLLKGHKRKGKTGRRSSQIPQNRKLTPSDWSSAQQQAFERLKSELVNSVVLAHPNFTRPFILSTDASLDGIGAVLSQVQEGETRARPIAFAIRSLSQSQRNYPAHRLEFLALKWSICEKFSHWLKGHVFSVWTDNNPLAHIMTKPKLDCCEQRWVAKLASYNFDIKYVPGPQNVVSDALSRVPFVGAGVGQRLLKEPYDSLLSEVRVVSGASIQDAFRQASDADRTSSCVFFAQQKCSVSHKNRTSLASDDVQALLDSHMEWETGARTRSMMFMHHLPQLVPPGQDSLPAYSERELYERQCADGVLSRVLYYVQRHRRPSRRERVKEPPAVIRYLKHWEKLTVRNGILYRVSRDPATRFKRFQFIVPQSLISEVLKGVHDHAGHQGQFRSLGLARQRFFWLNQDKDVREYVRTCQRCVVSKTADPEGRAPLENIVSSRPLELVCIDFWSAEDAQNRSVDVLVVTDHFTRLSQAFVCQDQSAKQVARVLWDKYFCIYGFPERIHSDQGASFESQLISELLRVSGVRKSHTTPYHPVGNGSVERFNRTLGRMIRALAPAAKRDWPRHLQTLTFLYNSTVHETTGYAPFYLMFGRVPRLPVDVLFRSVLCDPNISSYDKYVESLTEDLKAALHLAQEHAMKEQSRHKRIYDRKVKGLDIDIGDRVLLANKSGRGKQKVADKWESTVYVVLDRNADTHTYRIQNTATGQEKVVHRNLLMLVNFLPIDVKSTLSDPVSTLSNCSSETQSPSLMGQDGQISNCMSNLGHGNMEADASDGAISTVSRSHSESLEQEALDNDLENDRASLIASGADSEGRTIDWIQQLPDTCSQHVSETNKVRELRTSSSQASLNDFSVMSSSLEPELQPDSPIGHTDANEMSTVTVQPCTDQSQSNDAHCSDTVTEPHNPAPHTQARSRFGRVVKPVNRLIFTMSGQGLLQDAKHNVQAVCRSMFQALKDR</sequence>
<evidence type="ECO:0000313" key="7">
    <source>
        <dbReference type="Ensembl" id="ENSAMXP00005006646.1"/>
    </source>
</evidence>
<dbReference type="SUPFAM" id="SSF56672">
    <property type="entry name" value="DNA/RNA polymerases"/>
    <property type="match status" value="1"/>
</dbReference>
<feature type="compositionally biased region" description="Polar residues" evidence="4">
    <location>
        <begin position="597"/>
        <end position="610"/>
    </location>
</feature>
<dbReference type="PANTHER" id="PTHR37984">
    <property type="entry name" value="PROTEIN CBG26694"/>
    <property type="match status" value="1"/>
</dbReference>
<feature type="region of interest" description="Disordered" evidence="4">
    <location>
        <begin position="586"/>
        <end position="610"/>
    </location>
</feature>
<proteinExistence type="inferred from homology"/>
<name>A0A8B9J738_ASTMX</name>
<dbReference type="Ensembl" id="ENSAMXT00005007525.1">
    <property type="protein sequence ID" value="ENSAMXP00005006646.1"/>
    <property type="gene ID" value="ENSAMXG00005003969.1"/>
</dbReference>
<dbReference type="GO" id="GO:0015074">
    <property type="term" value="P:DNA integration"/>
    <property type="evidence" value="ECO:0007669"/>
    <property type="project" value="InterPro"/>
</dbReference>
<dbReference type="Gene3D" id="3.30.420.10">
    <property type="entry name" value="Ribonuclease H-like superfamily/Ribonuclease H"/>
    <property type="match status" value="1"/>
</dbReference>
<dbReference type="InterPro" id="IPR001584">
    <property type="entry name" value="Integrase_cat-core"/>
</dbReference>
<dbReference type="Pfam" id="PF00665">
    <property type="entry name" value="rve"/>
    <property type="match status" value="1"/>
</dbReference>
<comment type="similarity">
    <text evidence="1">Belongs to the beta type-B retroviral polymerase family. HERV class-II K(HML-2) pol subfamily.</text>
</comment>
<dbReference type="Gene3D" id="1.10.340.70">
    <property type="match status" value="1"/>
</dbReference>
<dbReference type="FunFam" id="1.10.340.70:FF:000001">
    <property type="entry name" value="Retrovirus-related Pol polyprotein from transposon gypsy-like Protein"/>
    <property type="match status" value="1"/>
</dbReference>
<dbReference type="Gene3D" id="3.10.20.370">
    <property type="match status" value="1"/>
</dbReference>
<dbReference type="InterPro" id="IPR036397">
    <property type="entry name" value="RNaseH_sf"/>
</dbReference>
<protein>
    <recommendedName>
        <fullName evidence="3">Gypsy retrotransposon integrase-like protein 1</fullName>
        <ecNumber evidence="2">3.1.26.4</ecNumber>
    </recommendedName>
</protein>
<feature type="domain" description="Reverse transcriptase" evidence="5">
    <location>
        <begin position="341"/>
        <end position="520"/>
    </location>
</feature>
<dbReference type="FunFam" id="3.30.70.270:FF:000020">
    <property type="entry name" value="Transposon Tf2-6 polyprotein-like Protein"/>
    <property type="match status" value="1"/>
</dbReference>
<evidence type="ECO:0000259" key="6">
    <source>
        <dbReference type="PROSITE" id="PS50994"/>
    </source>
</evidence>
<dbReference type="InterPro" id="IPR012337">
    <property type="entry name" value="RNaseH-like_sf"/>
</dbReference>